<accession>A0ABU8TDG9</accession>
<dbReference type="RefSeq" id="WP_340294278.1">
    <property type="nucleotide sequence ID" value="NZ_JBBJUP010000022.1"/>
</dbReference>
<proteinExistence type="predicted"/>
<sequence length="327" mass="35336">MSVPADVARYPFPLPHPTYRISANVEPACVVRETEAGSWGATVLDDGPDRGALAAARAAVLDAEPARFVAAPHARAACWDACLHLAGLLAAAQPGTCSLTRDDDGVRRFRDTVTGTDLRLVPGDEDALPEHPLRWISRHLAEDVVVLGARDGALWLDAGAVASASVWSVGFDAGMSFRELHGPVPGNGPGGVFERAERFLLRLDPGEAYRRLNWGLQPGDHHDLSLDAAPAWQPARARLAAGAPVTDPGREIHLRTEVQHMVRLPRTGAVLFLIGIRLLPLERVALVPAWAERLASVCETLPPEVAEYKELEPLASITARWLRARRP</sequence>
<evidence type="ECO:0000313" key="1">
    <source>
        <dbReference type="EMBL" id="MEJ8281673.1"/>
    </source>
</evidence>
<gene>
    <name evidence="1" type="ORF">WJX68_22240</name>
</gene>
<dbReference type="EMBL" id="JBBJUP010000022">
    <property type="protein sequence ID" value="MEJ8281673.1"/>
    <property type="molecule type" value="Genomic_DNA"/>
</dbReference>
<name>A0ABU8TDG9_9PSEU</name>
<dbReference type="Pfam" id="PF11927">
    <property type="entry name" value="HODM_asu-like"/>
    <property type="match status" value="1"/>
</dbReference>
<reference evidence="1 2" key="1">
    <citation type="submission" date="2024-03" db="EMBL/GenBank/DDBJ databases">
        <title>Draft genome sequence of Pseudonocardia sp. DW16-2.</title>
        <authorList>
            <person name="Duangmal K."/>
        </authorList>
    </citation>
    <scope>NUCLEOTIDE SEQUENCE [LARGE SCALE GENOMIC DNA]</scope>
    <source>
        <strain evidence="1 2">DW16-2</strain>
    </source>
</reference>
<protein>
    <submittedName>
        <fullName evidence="1">Heme-dependent oxidative N-demethylase subunit alpha family protein</fullName>
    </submittedName>
</protein>
<comment type="caution">
    <text evidence="1">The sequence shown here is derived from an EMBL/GenBank/DDBJ whole genome shotgun (WGS) entry which is preliminary data.</text>
</comment>
<keyword evidence="2" id="KW-1185">Reference proteome</keyword>
<dbReference type="InterPro" id="IPR021848">
    <property type="entry name" value="HODM_asu-like"/>
</dbReference>
<organism evidence="1 2">
    <name type="scientific">Pseudonocardia spirodelae</name>
    <dbReference type="NCBI Taxonomy" id="3133431"/>
    <lineage>
        <taxon>Bacteria</taxon>
        <taxon>Bacillati</taxon>
        <taxon>Actinomycetota</taxon>
        <taxon>Actinomycetes</taxon>
        <taxon>Pseudonocardiales</taxon>
        <taxon>Pseudonocardiaceae</taxon>
        <taxon>Pseudonocardia</taxon>
    </lineage>
</organism>
<dbReference type="Proteomes" id="UP001364211">
    <property type="component" value="Unassembled WGS sequence"/>
</dbReference>
<evidence type="ECO:0000313" key="2">
    <source>
        <dbReference type="Proteomes" id="UP001364211"/>
    </source>
</evidence>